<evidence type="ECO:0000259" key="7">
    <source>
        <dbReference type="Pfam" id="PF03772"/>
    </source>
</evidence>
<protein>
    <recommendedName>
        <fullName evidence="11">ComEC/Rec2-related protein domain-containing protein</fullName>
    </recommendedName>
</protein>
<evidence type="ECO:0000313" key="10">
    <source>
        <dbReference type="Proteomes" id="UP000177652"/>
    </source>
</evidence>
<organism evidence="9 10">
    <name type="scientific">Candidatus Kaiserbacteria bacterium RIFCSPHIGHO2_02_FULL_55_20</name>
    <dbReference type="NCBI Taxonomy" id="1798497"/>
    <lineage>
        <taxon>Bacteria</taxon>
        <taxon>Candidatus Kaiseribacteriota</taxon>
    </lineage>
</organism>
<feature type="domain" description="DUF4131" evidence="8">
    <location>
        <begin position="24"/>
        <end position="176"/>
    </location>
</feature>
<evidence type="ECO:0000256" key="3">
    <source>
        <dbReference type="ARBA" id="ARBA00022692"/>
    </source>
</evidence>
<evidence type="ECO:0000256" key="6">
    <source>
        <dbReference type="SAM" id="Phobius"/>
    </source>
</evidence>
<feature type="transmembrane region" description="Helical" evidence="6">
    <location>
        <begin position="459"/>
        <end position="478"/>
    </location>
</feature>
<evidence type="ECO:0000256" key="1">
    <source>
        <dbReference type="ARBA" id="ARBA00004651"/>
    </source>
</evidence>
<keyword evidence="4 6" id="KW-1133">Transmembrane helix</keyword>
<feature type="transmembrane region" description="Helical" evidence="6">
    <location>
        <begin position="267"/>
        <end position="287"/>
    </location>
</feature>
<dbReference type="Pfam" id="PF03772">
    <property type="entry name" value="Competence"/>
    <property type="match status" value="1"/>
</dbReference>
<keyword evidence="2" id="KW-1003">Cell membrane</keyword>
<evidence type="ECO:0008006" key="11">
    <source>
        <dbReference type="Google" id="ProtNLM"/>
    </source>
</evidence>
<dbReference type="NCBIfam" id="TIGR00360">
    <property type="entry name" value="ComEC_N-term"/>
    <property type="match status" value="1"/>
</dbReference>
<reference evidence="9 10" key="1">
    <citation type="journal article" date="2016" name="Nat. Commun.">
        <title>Thousands of microbial genomes shed light on interconnected biogeochemical processes in an aquifer system.</title>
        <authorList>
            <person name="Anantharaman K."/>
            <person name="Brown C.T."/>
            <person name="Hug L.A."/>
            <person name="Sharon I."/>
            <person name="Castelle C.J."/>
            <person name="Probst A.J."/>
            <person name="Thomas B.C."/>
            <person name="Singh A."/>
            <person name="Wilkins M.J."/>
            <person name="Karaoz U."/>
            <person name="Brodie E.L."/>
            <person name="Williams K.H."/>
            <person name="Hubbard S.S."/>
            <person name="Banfield J.F."/>
        </authorList>
    </citation>
    <scope>NUCLEOTIDE SEQUENCE [LARGE SCALE GENOMIC DNA]</scope>
</reference>
<dbReference type="Pfam" id="PF13567">
    <property type="entry name" value="DUF4131"/>
    <property type="match status" value="1"/>
</dbReference>
<feature type="transmembrane region" description="Helical" evidence="6">
    <location>
        <begin position="230"/>
        <end position="255"/>
    </location>
</feature>
<comment type="subcellular location">
    <subcellularLocation>
        <location evidence="1">Cell membrane</location>
        <topology evidence="1">Multi-pass membrane protein</topology>
    </subcellularLocation>
</comment>
<feature type="transmembrane region" description="Helical" evidence="6">
    <location>
        <begin position="308"/>
        <end position="328"/>
    </location>
</feature>
<evidence type="ECO:0000256" key="2">
    <source>
        <dbReference type="ARBA" id="ARBA00022475"/>
    </source>
</evidence>
<dbReference type="STRING" id="1798497.A3D71_03535"/>
<gene>
    <name evidence="9" type="ORF">A3D71_03535</name>
</gene>
<feature type="transmembrane region" description="Helical" evidence="6">
    <location>
        <begin position="398"/>
        <end position="421"/>
    </location>
</feature>
<feature type="transmembrane region" description="Helical" evidence="6">
    <location>
        <begin position="367"/>
        <end position="386"/>
    </location>
</feature>
<evidence type="ECO:0000256" key="5">
    <source>
        <dbReference type="ARBA" id="ARBA00023136"/>
    </source>
</evidence>
<feature type="transmembrane region" description="Helical" evidence="6">
    <location>
        <begin position="334"/>
        <end position="355"/>
    </location>
</feature>
<name>A0A1F6DV77_9BACT</name>
<feature type="transmembrane region" description="Helical" evidence="6">
    <location>
        <begin position="29"/>
        <end position="46"/>
    </location>
</feature>
<dbReference type="AlphaFoldDB" id="A0A1F6DV77"/>
<dbReference type="PANTHER" id="PTHR30619">
    <property type="entry name" value="DNA INTERNALIZATION/COMPETENCE PROTEIN COMEC/REC2"/>
    <property type="match status" value="1"/>
</dbReference>
<keyword evidence="5 6" id="KW-0472">Membrane</keyword>
<evidence type="ECO:0000256" key="4">
    <source>
        <dbReference type="ARBA" id="ARBA00022989"/>
    </source>
</evidence>
<dbReference type="InterPro" id="IPR052159">
    <property type="entry name" value="Competence_DNA_uptake"/>
</dbReference>
<dbReference type="Proteomes" id="UP000177652">
    <property type="component" value="Unassembled WGS sequence"/>
</dbReference>
<feature type="transmembrane region" description="Helical" evidence="6">
    <location>
        <begin position="433"/>
        <end position="453"/>
    </location>
</feature>
<feature type="domain" description="ComEC/Rec2-related protein" evidence="7">
    <location>
        <begin position="216"/>
        <end position="479"/>
    </location>
</feature>
<sequence>MAPGVLSAIVGGFLAGVLARSFFSVPWPFAAFLFLLSLTALAFAYFERPKWKQLMIISVALAACVAGIVRMDFAVLDGTPELTSHLGETVTVDGLVVDEPDVREGNVRLRIRVGDISVLAVVPPHTEVHYGDVVRVKGKLGLPESFETTLGRQFNYPMFLAKDRILYTLSFAQAEKIAEGYKNPLRTAAIWTKQKYLEGLQAVLPEPESGLAGGITVGDKRGVGKEYSDIFIAVGLVHIIVLSGYNITIVMNLAGKLLAGMSRLAQLSASVLIVVFIVLMTGMAPSATRAGAMALLPLIARMTGRMYLALRALSVVVLVMVLWNPYIFAFDPGFQLSVLATLGLVLFSPVFARWLYWIPEKFALREIAASTLGTQMTVLPLLLYQNGLLSLVALPANLLALVVVPWAMGLSVISAMAGILFGSLGTFIAFPAYALLAYIIGVAQFFAALPFASVSVASFSAWWMFGAYALMFGGLWYTKKGAADGRAF</sequence>
<dbReference type="GO" id="GO:0005886">
    <property type="term" value="C:plasma membrane"/>
    <property type="evidence" value="ECO:0007669"/>
    <property type="project" value="UniProtKB-SubCell"/>
</dbReference>
<evidence type="ECO:0000259" key="8">
    <source>
        <dbReference type="Pfam" id="PF13567"/>
    </source>
</evidence>
<accession>A0A1F6DV77</accession>
<keyword evidence="3 6" id="KW-0812">Transmembrane</keyword>
<dbReference type="PANTHER" id="PTHR30619:SF7">
    <property type="entry name" value="BETA-LACTAMASE DOMAIN PROTEIN"/>
    <property type="match status" value="1"/>
</dbReference>
<proteinExistence type="predicted"/>
<dbReference type="EMBL" id="MFLK01000053">
    <property type="protein sequence ID" value="OGG65286.1"/>
    <property type="molecule type" value="Genomic_DNA"/>
</dbReference>
<comment type="caution">
    <text evidence="9">The sequence shown here is derived from an EMBL/GenBank/DDBJ whole genome shotgun (WGS) entry which is preliminary data.</text>
</comment>
<dbReference type="InterPro" id="IPR004477">
    <property type="entry name" value="ComEC_N"/>
</dbReference>
<evidence type="ECO:0000313" key="9">
    <source>
        <dbReference type="EMBL" id="OGG65286.1"/>
    </source>
</evidence>
<dbReference type="InterPro" id="IPR025405">
    <property type="entry name" value="DUF4131"/>
</dbReference>